<accession>A0A101IIT2</accession>
<sequence length="37" mass="4255">MTEEKKEKKEEEEVAKVEPIRPGEKRGGQKRLLDGCV</sequence>
<dbReference type="AlphaFoldDB" id="A0A101IIT2"/>
<reference evidence="3" key="1">
    <citation type="journal article" date="2015" name="MBio">
        <title>Genome-resolved metagenomic analysis reveals roles for candidate phyla and other microbial community members in biogeochemical transformations in oil reservoirs.</title>
        <authorList>
            <person name="Hu P."/>
            <person name="Tom L."/>
            <person name="Singh A."/>
            <person name="Thomas B.C."/>
            <person name="Baker B.J."/>
            <person name="Piceno Y.M."/>
            <person name="Andersen G.L."/>
            <person name="Banfield J.F."/>
        </authorList>
    </citation>
    <scope>NUCLEOTIDE SEQUENCE [LARGE SCALE GENOMIC DNA]</scope>
    <source>
        <strain evidence="3">56_747</strain>
    </source>
</reference>
<organism evidence="3 4">
    <name type="scientific">Methanothrix harundinacea</name>
    <dbReference type="NCBI Taxonomy" id="301375"/>
    <lineage>
        <taxon>Archaea</taxon>
        <taxon>Methanobacteriati</taxon>
        <taxon>Methanobacteriota</taxon>
        <taxon>Stenosarchaea group</taxon>
        <taxon>Methanomicrobia</taxon>
        <taxon>Methanotrichales</taxon>
        <taxon>Methanotrichaceae</taxon>
        <taxon>Methanothrix</taxon>
    </lineage>
</organism>
<comment type="caution">
    <text evidence="3">The sequence shown here is derived from an EMBL/GenBank/DDBJ whole genome shotgun (WGS) entry which is preliminary data.</text>
</comment>
<feature type="region of interest" description="Disordered" evidence="1">
    <location>
        <begin position="1"/>
        <end position="37"/>
    </location>
</feature>
<dbReference type="Proteomes" id="UP000053961">
    <property type="component" value="Unassembled WGS sequence"/>
</dbReference>
<evidence type="ECO:0000313" key="4">
    <source>
        <dbReference type="Proteomes" id="UP000053961"/>
    </source>
</evidence>
<dbReference type="PATRIC" id="fig|301375.6.peg.690"/>
<reference evidence="4 5" key="2">
    <citation type="journal article" date="2015" name="MBio">
        <title>Genome-Resolved Metagenomic Analysis Reveals Roles for Candidate Phyla and Other Microbial Community Members in Biogeochemical Transformations in Oil Reservoirs.</title>
        <authorList>
            <person name="Hu P."/>
            <person name="Tom L."/>
            <person name="Singh A."/>
            <person name="Thomas B.C."/>
            <person name="Baker B.J."/>
            <person name="Piceno Y.M."/>
            <person name="Andersen G.L."/>
            <person name="Banfield J.F."/>
        </authorList>
    </citation>
    <scope>NUCLEOTIDE SEQUENCE [LARGE SCALE GENOMIC DNA]</scope>
    <source>
        <strain evidence="2">57_489</strain>
    </source>
</reference>
<dbReference type="EMBL" id="LGFT01000036">
    <property type="protein sequence ID" value="KUK44052.1"/>
    <property type="molecule type" value="Genomic_DNA"/>
</dbReference>
<evidence type="ECO:0000256" key="1">
    <source>
        <dbReference type="SAM" id="MobiDB-lite"/>
    </source>
</evidence>
<dbReference type="Proteomes" id="UP000057043">
    <property type="component" value="Unassembled WGS sequence"/>
</dbReference>
<protein>
    <submittedName>
        <fullName evidence="3">Uncharacterized protein</fullName>
    </submittedName>
</protein>
<evidence type="ECO:0000313" key="2">
    <source>
        <dbReference type="EMBL" id="KUK44052.1"/>
    </source>
</evidence>
<gene>
    <name evidence="2" type="ORF">XD72_1570</name>
    <name evidence="3" type="ORF">XE07_1526</name>
</gene>
<evidence type="ECO:0000313" key="3">
    <source>
        <dbReference type="EMBL" id="KUK95898.1"/>
    </source>
</evidence>
<evidence type="ECO:0000313" key="5">
    <source>
        <dbReference type="Proteomes" id="UP000057043"/>
    </source>
</evidence>
<dbReference type="EMBL" id="LGHB01000024">
    <property type="protein sequence ID" value="KUK95898.1"/>
    <property type="molecule type" value="Genomic_DNA"/>
</dbReference>
<name>A0A101IIT2_9EURY</name>
<proteinExistence type="predicted"/>